<gene>
    <name evidence="3" type="ORF">SK128_006822</name>
</gene>
<dbReference type="EMBL" id="JAXCGZ010019656">
    <property type="protein sequence ID" value="KAK7065909.1"/>
    <property type="molecule type" value="Genomic_DNA"/>
</dbReference>
<reference evidence="3 4" key="1">
    <citation type="submission" date="2023-11" db="EMBL/GenBank/DDBJ databases">
        <title>Halocaridina rubra genome assembly.</title>
        <authorList>
            <person name="Smith C."/>
        </authorList>
    </citation>
    <scope>NUCLEOTIDE SEQUENCE [LARGE SCALE GENOMIC DNA]</scope>
    <source>
        <strain evidence="3">EP-1</strain>
        <tissue evidence="3">Whole</tissue>
    </source>
</reference>
<keyword evidence="1" id="KW-0175">Coiled coil</keyword>
<evidence type="ECO:0000256" key="2">
    <source>
        <dbReference type="SAM" id="MobiDB-lite"/>
    </source>
</evidence>
<keyword evidence="4" id="KW-1185">Reference proteome</keyword>
<dbReference type="Gene3D" id="1.10.287.2610">
    <property type="match status" value="1"/>
</dbReference>
<comment type="caution">
    <text evidence="3">The sequence shown here is derived from an EMBL/GenBank/DDBJ whole genome shotgun (WGS) entry which is preliminary data.</text>
</comment>
<feature type="region of interest" description="Disordered" evidence="2">
    <location>
        <begin position="203"/>
        <end position="229"/>
    </location>
</feature>
<accession>A0AAN8WR56</accession>
<organism evidence="3 4">
    <name type="scientific">Halocaridina rubra</name>
    <name type="common">Hawaiian red shrimp</name>
    <dbReference type="NCBI Taxonomy" id="373956"/>
    <lineage>
        <taxon>Eukaryota</taxon>
        <taxon>Metazoa</taxon>
        <taxon>Ecdysozoa</taxon>
        <taxon>Arthropoda</taxon>
        <taxon>Crustacea</taxon>
        <taxon>Multicrustacea</taxon>
        <taxon>Malacostraca</taxon>
        <taxon>Eumalacostraca</taxon>
        <taxon>Eucarida</taxon>
        <taxon>Decapoda</taxon>
        <taxon>Pleocyemata</taxon>
        <taxon>Caridea</taxon>
        <taxon>Atyoidea</taxon>
        <taxon>Atyidae</taxon>
        <taxon>Halocaridina</taxon>
    </lineage>
</organism>
<dbReference type="AlphaFoldDB" id="A0AAN8WR56"/>
<dbReference type="PANTHER" id="PTHR35153">
    <property type="entry name" value="COILED-COIL DOMAIN-CONTAINING PROTEIN 154"/>
    <property type="match status" value="1"/>
</dbReference>
<dbReference type="PANTHER" id="PTHR35153:SF1">
    <property type="entry name" value="COILED-COIL DOMAIN-CONTAINING PROTEIN 154"/>
    <property type="match status" value="1"/>
</dbReference>
<protein>
    <submittedName>
        <fullName evidence="3">Uncharacterized protein</fullName>
    </submittedName>
</protein>
<dbReference type="InterPro" id="IPR029512">
    <property type="entry name" value="CCDC154"/>
</dbReference>
<feature type="coiled-coil region" evidence="1">
    <location>
        <begin position="58"/>
        <end position="146"/>
    </location>
</feature>
<evidence type="ECO:0000313" key="4">
    <source>
        <dbReference type="Proteomes" id="UP001381693"/>
    </source>
</evidence>
<name>A0AAN8WR56_HALRR</name>
<feature type="compositionally biased region" description="Basic and acidic residues" evidence="2">
    <location>
        <begin position="203"/>
        <end position="218"/>
    </location>
</feature>
<dbReference type="Proteomes" id="UP001381693">
    <property type="component" value="Unassembled WGS sequence"/>
</dbReference>
<proteinExistence type="predicted"/>
<evidence type="ECO:0000256" key="1">
    <source>
        <dbReference type="SAM" id="Coils"/>
    </source>
</evidence>
<evidence type="ECO:0000313" key="3">
    <source>
        <dbReference type="EMBL" id="KAK7065909.1"/>
    </source>
</evidence>
<sequence>MKSLHMLLTYRCAAVKSIIHAFLLSEFLNRMQNENYEGIREQLAKDMTTFDKRLGDVETKLKQQDDRMENRIKTANAEEKEANSIMGDRLDDKIDKINFSQERLKKRVDSLEDKVQDTPKGVTDLKEQLDETEAKLTKKIDEERKERIDDVKKINADIDKITGKAEANVSQVPSLARLNKDVDETQTGLQKLGKALHAVKQRLDTKVKEESKARKDENEGLDTSVQKLNKKYEELNDRVKNVSKSTAS</sequence>